<dbReference type="EMBL" id="CAAALY010244736">
    <property type="protein sequence ID" value="VEL32838.1"/>
    <property type="molecule type" value="Genomic_DNA"/>
</dbReference>
<evidence type="ECO:0000313" key="1">
    <source>
        <dbReference type="EMBL" id="VEL32838.1"/>
    </source>
</evidence>
<evidence type="ECO:0000313" key="2">
    <source>
        <dbReference type="Proteomes" id="UP000784294"/>
    </source>
</evidence>
<protein>
    <submittedName>
        <fullName evidence="1">Uncharacterized protein</fullName>
    </submittedName>
</protein>
<dbReference type="AlphaFoldDB" id="A0A448XBL3"/>
<keyword evidence="2" id="KW-1185">Reference proteome</keyword>
<accession>A0A448XBL3</accession>
<sequence length="71" mass="7933">MTHWLTLFTVPGIVGKMVLHMLFSEFLFRSLPQIHVSSALVQLPGWSPLTVSCSVVARVGLALDEWSLPRE</sequence>
<proteinExistence type="predicted"/>
<organism evidence="1 2">
    <name type="scientific">Protopolystoma xenopodis</name>
    <dbReference type="NCBI Taxonomy" id="117903"/>
    <lineage>
        <taxon>Eukaryota</taxon>
        <taxon>Metazoa</taxon>
        <taxon>Spiralia</taxon>
        <taxon>Lophotrochozoa</taxon>
        <taxon>Platyhelminthes</taxon>
        <taxon>Monogenea</taxon>
        <taxon>Polyopisthocotylea</taxon>
        <taxon>Polystomatidea</taxon>
        <taxon>Polystomatidae</taxon>
        <taxon>Protopolystoma</taxon>
    </lineage>
</organism>
<reference evidence="1" key="1">
    <citation type="submission" date="2018-11" db="EMBL/GenBank/DDBJ databases">
        <authorList>
            <consortium name="Pathogen Informatics"/>
        </authorList>
    </citation>
    <scope>NUCLEOTIDE SEQUENCE</scope>
</reference>
<name>A0A448XBL3_9PLAT</name>
<gene>
    <name evidence="1" type="ORF">PXEA_LOCUS26278</name>
</gene>
<dbReference type="Proteomes" id="UP000784294">
    <property type="component" value="Unassembled WGS sequence"/>
</dbReference>
<comment type="caution">
    <text evidence="1">The sequence shown here is derived from an EMBL/GenBank/DDBJ whole genome shotgun (WGS) entry which is preliminary data.</text>
</comment>